<evidence type="ECO:0000313" key="3">
    <source>
        <dbReference type="Proteomes" id="UP000224915"/>
    </source>
</evidence>
<gene>
    <name evidence="2" type="ORF">ATL40_1371</name>
</gene>
<reference evidence="2 3" key="1">
    <citation type="submission" date="2017-10" db="EMBL/GenBank/DDBJ databases">
        <title>Sequencing the genomes of 1000 actinobacteria strains.</title>
        <authorList>
            <person name="Klenk H.-P."/>
        </authorList>
    </citation>
    <scope>NUCLEOTIDE SEQUENCE [LARGE SCALE GENOMIC DNA]</scope>
    <source>
        <strain evidence="2 3">DSM 21801</strain>
    </source>
</reference>
<name>A0A2A9D1S3_9MICO</name>
<comment type="caution">
    <text evidence="2">The sequence shown here is derived from an EMBL/GenBank/DDBJ whole genome shotgun (WGS) entry which is preliminary data.</text>
</comment>
<evidence type="ECO:0000256" key="1">
    <source>
        <dbReference type="SAM" id="MobiDB-lite"/>
    </source>
</evidence>
<sequence>MRHHDPDWLRADLAWLDWQQIARTRLEKLGEPTDPYRDELARLKRHGPRLHLLWAIAPEVGAPRVPFRVWVRTPTDQREDFRPSVISQADGQTLFWGGRELTTLQAQVQVIDPNRPVALYLMRTGEPSEARAVLGCDARMPGGAGTLSLRARAPFATMAVLENARLLAASATWLDEVIAADDWKPVEDVGLCVSPRDVPDYTSEPQGLLEAPTGGVDAAHERIKRAGPPLGWWPRTEAGAFAPTWRPPDAGDLVEGLRKHLIPEIAPVFAVPEPAQVRQVRRHRVDGPQQDGRRYDHESAVLDLPLLRSLLLTAATDAYSALALGFATGYTGEELPTHPLESEFLLTAHYGRLPDGQRDVDLAAYLPQAEPHTAAPAVVDLRARRGALTPPGVRDGAWRDSVVLSWQAEPATAVLTQTTSSAALRYEPGGSDAVELLAPDIGGGSGLQLATASPETTGPDLHRDTLVEKDLDLPHTGTLDRGYAVARVNLFGVFSRWRDVDYTGQAPAPEGPRIVDVRAEATHTGSTLCPARVHVEVAVPWVDRTPVRVEVLAVTYPMATAGSAPPAVDPLAPPAGHATATITFTGDEPVTATPGAGVVGLDRAGVELTRTPVPDGEDPPAVPPPPRPAGTATQGDAGRRYRITFPVGAMDFAGVSRWGVRVFARLRVVGHPAPTAYSPRPQDPATAVVASPVPHIPVPPPLPPDVPLGSTPDDRGRSHVSVVWADPGTAQVHRMVVWETSESVLRSRFAADKVPGPTPGHRLQQLWDLYDSLPAASRQLAFRRHSEVPRQPTRLDVALPRGSRDIHLFLVTTVTTTGLASPWPAGAVPHAHLQAAIAPTVRRPDPPVVRPVVTPSGIDLELESASAVPVSAFEVLATRSEVAARDHLTMGPPRASLPAAPTGEVDAVTGAPVYAANDPVPLAPSWDPWFVAAVAAPVARLGPEAVLGTPSAPSPVLPVFLPPPDPPDLDPLTVSVSADGHQVRVRSGSTAPAREAPAGSHRLAVLLDGVASEPAPARLQDLPERPPGHDPAARPLLARAPRTAGETPLTYWFTRADRSRDVEVTMRLTDPLGRVTERSVTVLAWSEPVPRAFVEIREVFRISGRGVSALIATSLPAEGEVAMRVVAKGRGVLRPPFGRPLLLEETFRLVDLPRRRLGRPAKRVDAVRMPDEAGERRIALWIGAEVTTVRIEVGSPRHLPVTDTWTA</sequence>
<protein>
    <submittedName>
        <fullName evidence="2">Uncharacterized protein</fullName>
    </submittedName>
</protein>
<evidence type="ECO:0000313" key="2">
    <source>
        <dbReference type="EMBL" id="PFG19800.1"/>
    </source>
</evidence>
<feature type="region of interest" description="Disordered" evidence="1">
    <location>
        <begin position="610"/>
        <end position="637"/>
    </location>
</feature>
<dbReference type="RefSeq" id="WP_098468866.1">
    <property type="nucleotide sequence ID" value="NZ_PDJD01000001.1"/>
</dbReference>
<organism evidence="2 3">
    <name type="scientific">Serinibacter salmoneus</name>
    <dbReference type="NCBI Taxonomy" id="556530"/>
    <lineage>
        <taxon>Bacteria</taxon>
        <taxon>Bacillati</taxon>
        <taxon>Actinomycetota</taxon>
        <taxon>Actinomycetes</taxon>
        <taxon>Micrococcales</taxon>
        <taxon>Beutenbergiaceae</taxon>
        <taxon>Serinibacter</taxon>
    </lineage>
</organism>
<dbReference type="AlphaFoldDB" id="A0A2A9D1S3"/>
<dbReference type="Proteomes" id="UP000224915">
    <property type="component" value="Unassembled WGS sequence"/>
</dbReference>
<accession>A0A2A9D1S3</accession>
<dbReference type="EMBL" id="PDJD01000001">
    <property type="protein sequence ID" value="PFG19800.1"/>
    <property type="molecule type" value="Genomic_DNA"/>
</dbReference>
<proteinExistence type="predicted"/>
<keyword evidence="3" id="KW-1185">Reference proteome</keyword>
<dbReference type="OrthoDB" id="1490305at2"/>